<gene>
    <name evidence="1" type="ORF">FAP39_09635</name>
</gene>
<dbReference type="InterPro" id="IPR007263">
    <property type="entry name" value="DCC1-like"/>
</dbReference>
<evidence type="ECO:0000313" key="2">
    <source>
        <dbReference type="Proteomes" id="UP000306575"/>
    </source>
</evidence>
<evidence type="ECO:0000313" key="1">
    <source>
        <dbReference type="EMBL" id="TKZ20822.1"/>
    </source>
</evidence>
<dbReference type="InterPro" id="IPR044691">
    <property type="entry name" value="DCC1_Trx"/>
</dbReference>
<dbReference type="EMBL" id="SULI01000009">
    <property type="protein sequence ID" value="TKZ20822.1"/>
    <property type="molecule type" value="Genomic_DNA"/>
</dbReference>
<comment type="caution">
    <text evidence="1">The sequence shown here is derived from an EMBL/GenBank/DDBJ whole genome shotgun (WGS) entry which is preliminary data.</text>
</comment>
<dbReference type="AlphaFoldDB" id="A0A4U7N4U5"/>
<dbReference type="Pfam" id="PF04134">
    <property type="entry name" value="DCC1-like"/>
    <property type="match status" value="1"/>
</dbReference>
<reference evidence="1 2" key="1">
    <citation type="submission" date="2019-04" db="EMBL/GenBank/DDBJ databases">
        <title>Genome sequence of Pelagicola litoralis CL-ES2.</title>
        <authorList>
            <person name="Cao J."/>
        </authorList>
    </citation>
    <scope>NUCLEOTIDE SEQUENCE [LARGE SCALE GENOMIC DNA]</scope>
    <source>
        <strain evidence="1 2">CL-ES2</strain>
    </source>
</reference>
<dbReference type="Proteomes" id="UP000306575">
    <property type="component" value="Unassembled WGS sequence"/>
</dbReference>
<name>A0A4U7N4U5_9RHOB</name>
<proteinExistence type="predicted"/>
<dbReference type="OrthoDB" id="9801773at2"/>
<dbReference type="PANTHER" id="PTHR34290:SF2">
    <property type="entry name" value="OS04G0668800 PROTEIN"/>
    <property type="match status" value="1"/>
</dbReference>
<accession>A0A4U7N4U5</accession>
<dbReference type="GO" id="GO:0015035">
    <property type="term" value="F:protein-disulfide reductase activity"/>
    <property type="evidence" value="ECO:0007669"/>
    <property type="project" value="InterPro"/>
</dbReference>
<protein>
    <submittedName>
        <fullName evidence="1">DUF393 domain-containing protein</fullName>
    </submittedName>
</protein>
<keyword evidence="2" id="KW-1185">Reference proteome</keyword>
<dbReference type="PANTHER" id="PTHR34290">
    <property type="entry name" value="SI:CH73-390P7.2"/>
    <property type="match status" value="1"/>
</dbReference>
<sequence>MFYDGSCPLCTSELGVYERADTDNALVLVDVSSASFSGDEFINRSDAMARLHVRFDDGRQVSGAQSFVEIWRVLPSWRWMAKVESIPGAVPMLEMLYRLFLRARPCVVRGFKRFQGTFGKSDPC</sequence>
<organism evidence="1 2">
    <name type="scientific">Shimia litoralis</name>
    <dbReference type="NCBI Taxonomy" id="420403"/>
    <lineage>
        <taxon>Bacteria</taxon>
        <taxon>Pseudomonadati</taxon>
        <taxon>Pseudomonadota</taxon>
        <taxon>Alphaproteobacteria</taxon>
        <taxon>Rhodobacterales</taxon>
        <taxon>Roseobacteraceae</taxon>
    </lineage>
</organism>